<reference evidence="3 4" key="1">
    <citation type="submission" date="2019-01" db="EMBL/GenBank/DDBJ databases">
        <title>Complete genome sequencing of Aequorivita sp. H23M31.</title>
        <authorList>
            <person name="Bae J.-W."/>
        </authorList>
    </citation>
    <scope>NUCLEOTIDE SEQUENCE [LARGE SCALE GENOMIC DNA]</scope>
    <source>
        <strain evidence="3 4">H23M31</strain>
    </source>
</reference>
<organism evidence="3 4">
    <name type="scientific">Aequorivita ciconiae</name>
    <dbReference type="NCBI Taxonomy" id="2494375"/>
    <lineage>
        <taxon>Bacteria</taxon>
        <taxon>Pseudomonadati</taxon>
        <taxon>Bacteroidota</taxon>
        <taxon>Flavobacteriia</taxon>
        <taxon>Flavobacteriales</taxon>
        <taxon>Flavobacteriaceae</taxon>
        <taxon>Aequorivita</taxon>
    </lineage>
</organism>
<accession>A0A410G5Q0</accession>
<dbReference type="Proteomes" id="UP000285517">
    <property type="component" value="Chromosome"/>
</dbReference>
<keyword evidence="1" id="KW-0802">TPR repeat</keyword>
<feature type="repeat" description="TPR" evidence="1">
    <location>
        <begin position="49"/>
        <end position="82"/>
    </location>
</feature>
<dbReference type="RefSeq" id="WP_128250983.1">
    <property type="nucleotide sequence ID" value="NZ_CP034951.1"/>
</dbReference>
<dbReference type="KEGG" id="aev:EI546_13215"/>
<feature type="chain" id="PRO_5019155143" evidence="2">
    <location>
        <begin position="19"/>
        <end position="379"/>
    </location>
</feature>
<feature type="repeat" description="TPR" evidence="1">
    <location>
        <begin position="253"/>
        <end position="286"/>
    </location>
</feature>
<protein>
    <submittedName>
        <fullName evidence="3">Tetratricopeptide repeat protein</fullName>
    </submittedName>
</protein>
<dbReference type="SUPFAM" id="SSF48452">
    <property type="entry name" value="TPR-like"/>
    <property type="match status" value="2"/>
</dbReference>
<feature type="signal peptide" evidence="2">
    <location>
        <begin position="1"/>
        <end position="18"/>
    </location>
</feature>
<evidence type="ECO:0000256" key="2">
    <source>
        <dbReference type="SAM" id="SignalP"/>
    </source>
</evidence>
<proteinExistence type="predicted"/>
<dbReference type="AlphaFoldDB" id="A0A410G5Q0"/>
<dbReference type="EMBL" id="CP034951">
    <property type="protein sequence ID" value="QAA82618.1"/>
    <property type="molecule type" value="Genomic_DNA"/>
</dbReference>
<evidence type="ECO:0000313" key="3">
    <source>
        <dbReference type="EMBL" id="QAA82618.1"/>
    </source>
</evidence>
<dbReference type="PANTHER" id="PTHR12558:SF47">
    <property type="entry name" value="LIPOPOLYSACCHARIDE ASSEMBLY PROTEIN B"/>
    <property type="match status" value="1"/>
</dbReference>
<keyword evidence="2" id="KW-0732">Signal</keyword>
<dbReference type="InterPro" id="IPR011990">
    <property type="entry name" value="TPR-like_helical_dom_sf"/>
</dbReference>
<dbReference type="OrthoDB" id="9810596at2"/>
<dbReference type="Pfam" id="PF14559">
    <property type="entry name" value="TPR_19"/>
    <property type="match status" value="1"/>
</dbReference>
<gene>
    <name evidence="3" type="ORF">EI546_13215</name>
</gene>
<evidence type="ECO:0000256" key="1">
    <source>
        <dbReference type="PROSITE-ProRule" id="PRU00339"/>
    </source>
</evidence>
<evidence type="ECO:0000313" key="4">
    <source>
        <dbReference type="Proteomes" id="UP000285517"/>
    </source>
</evidence>
<dbReference type="Gene3D" id="1.25.40.10">
    <property type="entry name" value="Tetratricopeptide repeat domain"/>
    <property type="match status" value="3"/>
</dbReference>
<dbReference type="Pfam" id="PF13181">
    <property type="entry name" value="TPR_8"/>
    <property type="match status" value="1"/>
</dbReference>
<dbReference type="InterPro" id="IPR019734">
    <property type="entry name" value="TPR_rpt"/>
</dbReference>
<dbReference type="SMART" id="SM00028">
    <property type="entry name" value="TPR"/>
    <property type="match status" value="6"/>
</dbReference>
<sequence>MKNLLLPFFLTFILNAQAQTSSYLVIAKIADSLYEIGEYNKAIPYFRKIGNYQKIANSYEALGNYSDARKYSEKALSGDESNPKTQYDYAKFLVRLSNYKIADSILEILQNKFPSNSNFVYERGLIKEVQKDSTAIDLFLQAHQMDSNNLNAIYKIARNYIKNRKFKEAEPFIERGLSVDKNSSRFLTLLAIKDFYTEKFHEAISTYTILISKGESYPSLHENLARSYSQTNQFEKALEQYKILLQKFDDKNPKYHHEVGVLYRSMQEYEKAERHFNIAIGLLETPLSNEYYELSKLYGWNKNSKNEMYALRKAIANNPNNEQAYYHLAVAADNYFKDKKTVLGYYENYLKKYGETGRMRNLVKQRISDLKMELHFISE</sequence>
<name>A0A410G5Q0_9FLAO</name>
<dbReference type="PANTHER" id="PTHR12558">
    <property type="entry name" value="CELL DIVISION CYCLE 16,23,27"/>
    <property type="match status" value="1"/>
</dbReference>
<dbReference type="PROSITE" id="PS50005">
    <property type="entry name" value="TPR"/>
    <property type="match status" value="2"/>
</dbReference>
<keyword evidence="4" id="KW-1185">Reference proteome</keyword>